<gene>
    <name evidence="2" type="ORF">TNCT_510841</name>
</gene>
<dbReference type="EMBL" id="BMAO01026699">
    <property type="protein sequence ID" value="GFR11746.1"/>
    <property type="molecule type" value="Genomic_DNA"/>
</dbReference>
<organism evidence="2 3">
    <name type="scientific">Trichonephila clavata</name>
    <name type="common">Joro spider</name>
    <name type="synonym">Nephila clavata</name>
    <dbReference type="NCBI Taxonomy" id="2740835"/>
    <lineage>
        <taxon>Eukaryota</taxon>
        <taxon>Metazoa</taxon>
        <taxon>Ecdysozoa</taxon>
        <taxon>Arthropoda</taxon>
        <taxon>Chelicerata</taxon>
        <taxon>Arachnida</taxon>
        <taxon>Araneae</taxon>
        <taxon>Araneomorphae</taxon>
        <taxon>Entelegynae</taxon>
        <taxon>Araneoidea</taxon>
        <taxon>Nephilidae</taxon>
        <taxon>Trichonephila</taxon>
    </lineage>
</organism>
<evidence type="ECO:0000313" key="3">
    <source>
        <dbReference type="Proteomes" id="UP000887116"/>
    </source>
</evidence>
<evidence type="ECO:0000256" key="1">
    <source>
        <dbReference type="SAM" id="MobiDB-lite"/>
    </source>
</evidence>
<keyword evidence="3" id="KW-1185">Reference proteome</keyword>
<feature type="region of interest" description="Disordered" evidence="1">
    <location>
        <begin position="1"/>
        <end position="59"/>
    </location>
</feature>
<dbReference type="Proteomes" id="UP000887116">
    <property type="component" value="Unassembled WGS sequence"/>
</dbReference>
<evidence type="ECO:0000313" key="2">
    <source>
        <dbReference type="EMBL" id="GFR11746.1"/>
    </source>
</evidence>
<reference evidence="2" key="1">
    <citation type="submission" date="2020-07" db="EMBL/GenBank/DDBJ databases">
        <title>Multicomponent nature underlies the extraordinary mechanical properties of spider dragline silk.</title>
        <authorList>
            <person name="Kono N."/>
            <person name="Nakamura H."/>
            <person name="Mori M."/>
            <person name="Yoshida Y."/>
            <person name="Ohtoshi R."/>
            <person name="Malay A.D."/>
            <person name="Moran D.A.P."/>
            <person name="Tomita M."/>
            <person name="Numata K."/>
            <person name="Arakawa K."/>
        </authorList>
    </citation>
    <scope>NUCLEOTIDE SEQUENCE</scope>
</reference>
<accession>A0A8X6GUS4</accession>
<protein>
    <submittedName>
        <fullName evidence="2">Uncharacterized protein</fullName>
    </submittedName>
</protein>
<name>A0A8X6GUS4_TRICU</name>
<proteinExistence type="predicted"/>
<sequence>MRKRHNVPVSGGRKDLCPPVSGIPGVFPIDPRTPRPTDVTPFGGHTLRDTPPSLPPRSEDELAADSLINRKDLRRDAFWKVVKMIFSFSLSIE</sequence>
<dbReference type="AlphaFoldDB" id="A0A8X6GUS4"/>
<comment type="caution">
    <text evidence="2">The sequence shown here is derived from an EMBL/GenBank/DDBJ whole genome shotgun (WGS) entry which is preliminary data.</text>
</comment>